<dbReference type="Pfam" id="PF21365">
    <property type="entry name" value="Glyco_hydro_31_3rd"/>
    <property type="match status" value="1"/>
</dbReference>
<evidence type="ECO:0000259" key="1">
    <source>
        <dbReference type="Pfam" id="PF21365"/>
    </source>
</evidence>
<dbReference type="Gene3D" id="3.20.20.80">
    <property type="entry name" value="Glycosidases"/>
    <property type="match status" value="1"/>
</dbReference>
<protein>
    <recommendedName>
        <fullName evidence="1">Glycosyl hydrolase family 31 C-terminal domain-containing protein</fullName>
    </recommendedName>
</protein>
<sequence>HNSDDEPDQDPAVWPSVAAATRKANEFRDAYLPYLYTLHGKASLNGDTVVRPLFFDFGADKKTLEISEQFMWVPRFCVMPVLRENETTVNGYITFLPRLQPISFYPLHTLTNDTQCPYRKKVTAGPGVFPLRRPSILQPL</sequence>
<organism evidence="2 3">
    <name type="scientific">Pristionchus mayeri</name>
    <dbReference type="NCBI Taxonomy" id="1317129"/>
    <lineage>
        <taxon>Eukaryota</taxon>
        <taxon>Metazoa</taxon>
        <taxon>Ecdysozoa</taxon>
        <taxon>Nematoda</taxon>
        <taxon>Chromadorea</taxon>
        <taxon>Rhabditida</taxon>
        <taxon>Rhabditina</taxon>
        <taxon>Diplogasteromorpha</taxon>
        <taxon>Diplogasteroidea</taxon>
        <taxon>Neodiplogasteridae</taxon>
        <taxon>Pristionchus</taxon>
    </lineage>
</organism>
<proteinExistence type="predicted"/>
<keyword evidence="3" id="KW-1185">Reference proteome</keyword>
<dbReference type="InterPro" id="IPR013780">
    <property type="entry name" value="Glyco_hydro_b"/>
</dbReference>
<dbReference type="PANTHER" id="PTHR22762">
    <property type="entry name" value="ALPHA-GLUCOSIDASE"/>
    <property type="match status" value="1"/>
</dbReference>
<dbReference type="Proteomes" id="UP001328107">
    <property type="component" value="Unassembled WGS sequence"/>
</dbReference>
<feature type="domain" description="Glycosyl hydrolase family 31 C-terminal" evidence="1">
    <location>
        <begin position="46"/>
        <end position="93"/>
    </location>
</feature>
<accession>A0AAN5DIF4</accession>
<dbReference type="Gene3D" id="2.60.40.1180">
    <property type="entry name" value="Golgi alpha-mannosidase II"/>
    <property type="match status" value="1"/>
</dbReference>
<dbReference type="GO" id="GO:0004558">
    <property type="term" value="F:alpha-1,4-glucosidase activity"/>
    <property type="evidence" value="ECO:0007669"/>
    <property type="project" value="TreeGrafter"/>
</dbReference>
<feature type="non-terminal residue" evidence="2">
    <location>
        <position position="1"/>
    </location>
</feature>
<dbReference type="PANTHER" id="PTHR22762:SF133">
    <property type="entry name" value="P-TYPE DOMAIN-CONTAINING PROTEIN"/>
    <property type="match status" value="1"/>
</dbReference>
<comment type="caution">
    <text evidence="2">The sequence shown here is derived from an EMBL/GenBank/DDBJ whole genome shotgun (WGS) entry which is preliminary data.</text>
</comment>
<evidence type="ECO:0000313" key="3">
    <source>
        <dbReference type="Proteomes" id="UP001328107"/>
    </source>
</evidence>
<evidence type="ECO:0000313" key="2">
    <source>
        <dbReference type="EMBL" id="GMR63130.1"/>
    </source>
</evidence>
<dbReference type="SUPFAM" id="SSF51011">
    <property type="entry name" value="Glycosyl hydrolase domain"/>
    <property type="match status" value="1"/>
</dbReference>
<gene>
    <name evidence="2" type="ORF">PMAYCL1PPCAC_33325</name>
</gene>
<dbReference type="InterPro" id="IPR048395">
    <property type="entry name" value="Glyco_hydro_31_C"/>
</dbReference>
<name>A0AAN5DIF4_9BILA</name>
<dbReference type="AlphaFoldDB" id="A0AAN5DIF4"/>
<dbReference type="EMBL" id="BTRK01000007">
    <property type="protein sequence ID" value="GMR63130.1"/>
    <property type="molecule type" value="Genomic_DNA"/>
</dbReference>
<reference evidence="3" key="1">
    <citation type="submission" date="2022-10" db="EMBL/GenBank/DDBJ databases">
        <title>Genome assembly of Pristionchus species.</title>
        <authorList>
            <person name="Yoshida K."/>
            <person name="Sommer R.J."/>
        </authorList>
    </citation>
    <scope>NUCLEOTIDE SEQUENCE [LARGE SCALE GENOMIC DNA]</scope>
    <source>
        <strain evidence="3">RS5460</strain>
    </source>
</reference>